<evidence type="ECO:0000313" key="1">
    <source>
        <dbReference type="EMBL" id="CAL1685141.1"/>
    </source>
</evidence>
<dbReference type="AlphaFoldDB" id="A0AAV2NZI3"/>
<proteinExistence type="predicted"/>
<evidence type="ECO:0000313" key="2">
    <source>
        <dbReference type="Proteomes" id="UP001497644"/>
    </source>
</evidence>
<name>A0AAV2NZI3_9HYME</name>
<protein>
    <submittedName>
        <fullName evidence="1">Uncharacterized protein</fullName>
    </submittedName>
</protein>
<dbReference type="EMBL" id="OZ034829">
    <property type="protein sequence ID" value="CAL1685141.1"/>
    <property type="molecule type" value="Genomic_DNA"/>
</dbReference>
<accession>A0AAV2NZI3</accession>
<dbReference type="Proteomes" id="UP001497644">
    <property type="component" value="Chromosome 6"/>
</dbReference>
<organism evidence="1 2">
    <name type="scientific">Lasius platythorax</name>
    <dbReference type="NCBI Taxonomy" id="488582"/>
    <lineage>
        <taxon>Eukaryota</taxon>
        <taxon>Metazoa</taxon>
        <taxon>Ecdysozoa</taxon>
        <taxon>Arthropoda</taxon>
        <taxon>Hexapoda</taxon>
        <taxon>Insecta</taxon>
        <taxon>Pterygota</taxon>
        <taxon>Neoptera</taxon>
        <taxon>Endopterygota</taxon>
        <taxon>Hymenoptera</taxon>
        <taxon>Apocrita</taxon>
        <taxon>Aculeata</taxon>
        <taxon>Formicoidea</taxon>
        <taxon>Formicidae</taxon>
        <taxon>Formicinae</taxon>
        <taxon>Lasius</taxon>
        <taxon>Lasius</taxon>
    </lineage>
</organism>
<gene>
    <name evidence="1" type="ORF">LPLAT_LOCUS10700</name>
</gene>
<keyword evidence="2" id="KW-1185">Reference proteome</keyword>
<sequence length="209" mass="24374">MTINKDIYKSNEEAINSESNNNNNNVTTYSNLSADIDENENNYIENENNYIENENNYIENENNLNTNNQAENSDKGNHNYKKQDVNDIREWAVKSNINHNHLEELLKILRRYSYPELTKSAKTFLSTNNASYDIRKMSGTDGSSGEFVYFGIEKWLRENLSVDLHYSSDIWLQFNVDGMSLFKSSLKQFWPILCKIVYKDVYAPFCVAI</sequence>
<reference evidence="1" key="1">
    <citation type="submission" date="2024-04" db="EMBL/GenBank/DDBJ databases">
        <authorList>
            <consortium name="Molecular Ecology Group"/>
        </authorList>
    </citation>
    <scope>NUCLEOTIDE SEQUENCE</scope>
</reference>